<keyword evidence="2" id="KW-0813">Transport</keyword>
<keyword evidence="6" id="KW-0406">Ion transport</keyword>
<feature type="transmembrane region" description="Helical" evidence="8">
    <location>
        <begin position="305"/>
        <end position="338"/>
    </location>
</feature>
<evidence type="ECO:0000256" key="5">
    <source>
        <dbReference type="ARBA" id="ARBA00022989"/>
    </source>
</evidence>
<accession>A0ABY8TJW2</accession>
<gene>
    <name evidence="9" type="ORF">OEZ85_007574</name>
</gene>
<name>A0ABY8TJW2_TETOB</name>
<evidence type="ECO:0000256" key="8">
    <source>
        <dbReference type="SAM" id="Phobius"/>
    </source>
</evidence>
<protein>
    <submittedName>
        <fullName evidence="9">Uncharacterized protein</fullName>
    </submittedName>
</protein>
<keyword evidence="7 8" id="KW-0472">Membrane</keyword>
<dbReference type="InterPro" id="IPR044669">
    <property type="entry name" value="YneE/VCCN1/2-like"/>
</dbReference>
<keyword evidence="5 8" id="KW-1133">Transmembrane helix</keyword>
<feature type="transmembrane region" description="Helical" evidence="8">
    <location>
        <begin position="96"/>
        <end position="117"/>
    </location>
</feature>
<keyword evidence="10" id="KW-1185">Reference proteome</keyword>
<organism evidence="9 10">
    <name type="scientific">Tetradesmus obliquus</name>
    <name type="common">Green alga</name>
    <name type="synonym">Acutodesmus obliquus</name>
    <dbReference type="NCBI Taxonomy" id="3088"/>
    <lineage>
        <taxon>Eukaryota</taxon>
        <taxon>Viridiplantae</taxon>
        <taxon>Chlorophyta</taxon>
        <taxon>core chlorophytes</taxon>
        <taxon>Chlorophyceae</taxon>
        <taxon>CS clade</taxon>
        <taxon>Sphaeropleales</taxon>
        <taxon>Scenedesmaceae</taxon>
        <taxon>Tetradesmus</taxon>
    </lineage>
</organism>
<evidence type="ECO:0000256" key="7">
    <source>
        <dbReference type="ARBA" id="ARBA00023136"/>
    </source>
</evidence>
<dbReference type="PANTHER" id="PTHR33281:SF19">
    <property type="entry name" value="VOLTAGE-DEPENDENT ANION CHANNEL-FORMING PROTEIN YNEE"/>
    <property type="match status" value="1"/>
</dbReference>
<evidence type="ECO:0000256" key="4">
    <source>
        <dbReference type="ARBA" id="ARBA00022692"/>
    </source>
</evidence>
<dbReference type="Pfam" id="PF25539">
    <property type="entry name" value="Bestrophin_2"/>
    <property type="match status" value="1"/>
</dbReference>
<evidence type="ECO:0000256" key="6">
    <source>
        <dbReference type="ARBA" id="ARBA00023065"/>
    </source>
</evidence>
<evidence type="ECO:0000256" key="1">
    <source>
        <dbReference type="ARBA" id="ARBA00004651"/>
    </source>
</evidence>
<feature type="transmembrane region" description="Helical" evidence="8">
    <location>
        <begin position="137"/>
        <end position="156"/>
    </location>
</feature>
<keyword evidence="4 8" id="KW-0812">Transmembrane</keyword>
<dbReference type="PANTHER" id="PTHR33281">
    <property type="entry name" value="UPF0187 PROTEIN YNEE"/>
    <property type="match status" value="1"/>
</dbReference>
<sequence length="387" mass="44153">MQAAETTTHFRTANKCYKQINLRRRVPAPCKTPAKALPVGAQAVDTDHISSDEDREQGRQYRRVVFDQKRWEQHRSIQRYAWHMSGILTSRIARGLFGPMSYVASICFGVCLYHSLLEYNILQQWVAPDLDWPTINLNSSGIFSISTFALSLLLVFRTNSSYERWWEARDCWRMIVNECTHLARQTEQWLPGPASEPVRSALLRWLHVFPISLMVHLRGHEEDLRQEVQGLLPPDELELLLRARNPPLLVLSAIGQIMAVSEMRIESKTHMDESVRVLQESLGSCEKLLTTPIPLSYTRHTGRFLVLWLTCLPFVIWQELGWLSVPISMVVSFLLFGIEEIGVQIEEPFGILALESYCDEVKAGINQATADANMLLPITLKLTGGKV</sequence>
<evidence type="ECO:0000313" key="10">
    <source>
        <dbReference type="Proteomes" id="UP001244341"/>
    </source>
</evidence>
<dbReference type="EMBL" id="CP126208">
    <property type="protein sequence ID" value="WIA08116.1"/>
    <property type="molecule type" value="Genomic_DNA"/>
</dbReference>
<keyword evidence="3" id="KW-1003">Cell membrane</keyword>
<reference evidence="9 10" key="1">
    <citation type="submission" date="2023-05" db="EMBL/GenBank/DDBJ databases">
        <title>A 100% complete, gapless, phased diploid assembly of the Scenedesmus obliquus UTEX 3031 genome.</title>
        <authorList>
            <person name="Biondi T.C."/>
            <person name="Hanschen E.R."/>
            <person name="Kwon T."/>
            <person name="Eng W."/>
            <person name="Kruse C.P.S."/>
            <person name="Koehler S.I."/>
            <person name="Kunde Y."/>
            <person name="Gleasner C.D."/>
            <person name="You Mak K.T."/>
            <person name="Polle J."/>
            <person name="Hovde B.T."/>
            <person name="Starkenburg S.R."/>
        </authorList>
    </citation>
    <scope>NUCLEOTIDE SEQUENCE [LARGE SCALE GENOMIC DNA]</scope>
    <source>
        <strain evidence="9 10">DOE0152z</strain>
    </source>
</reference>
<evidence type="ECO:0000256" key="2">
    <source>
        <dbReference type="ARBA" id="ARBA00022448"/>
    </source>
</evidence>
<evidence type="ECO:0000313" key="9">
    <source>
        <dbReference type="EMBL" id="WIA08116.1"/>
    </source>
</evidence>
<dbReference type="Proteomes" id="UP001244341">
    <property type="component" value="Chromosome 1b"/>
</dbReference>
<comment type="subcellular location">
    <subcellularLocation>
        <location evidence="1">Cell membrane</location>
        <topology evidence="1">Multi-pass membrane protein</topology>
    </subcellularLocation>
</comment>
<proteinExistence type="predicted"/>
<evidence type="ECO:0000256" key="3">
    <source>
        <dbReference type="ARBA" id="ARBA00022475"/>
    </source>
</evidence>